<sequence>MFSLLAKDTSGTINKETLVIIECNLLSQTSKLISLNVDDHLENIRSKLLKEDIINDESFFLK</sequence>
<dbReference type="EMBL" id="LLXL01003722">
    <property type="protein sequence ID" value="PKK58259.1"/>
    <property type="molecule type" value="Genomic_DNA"/>
</dbReference>
<reference evidence="1 2" key="1">
    <citation type="submission" date="2016-04" db="EMBL/GenBank/DDBJ databases">
        <title>Genome analyses suggest a sexual origin of heterokaryosis in a supposedly ancient asexual fungus.</title>
        <authorList>
            <person name="Ropars J."/>
            <person name="Sedzielewska K."/>
            <person name="Noel J."/>
            <person name="Charron P."/>
            <person name="Farinelli L."/>
            <person name="Marton T."/>
            <person name="Kruger M."/>
            <person name="Pelin A."/>
            <person name="Brachmann A."/>
            <person name="Corradi N."/>
        </authorList>
    </citation>
    <scope>NUCLEOTIDE SEQUENCE [LARGE SCALE GENOMIC DNA]</scope>
    <source>
        <strain evidence="1 2">C2</strain>
    </source>
</reference>
<dbReference type="Proteomes" id="UP000233469">
    <property type="component" value="Unassembled WGS sequence"/>
</dbReference>
<dbReference type="VEuPathDB" id="FungiDB:RhiirA1_403260"/>
<gene>
    <name evidence="1" type="ORF">RhiirC2_796602</name>
</gene>
<protein>
    <submittedName>
        <fullName evidence="1">Uncharacterized protein</fullName>
    </submittedName>
</protein>
<name>A0A2N1M9G0_9GLOM</name>
<feature type="non-terminal residue" evidence="1">
    <location>
        <position position="62"/>
    </location>
</feature>
<comment type="caution">
    <text evidence="1">The sequence shown here is derived from an EMBL/GenBank/DDBJ whole genome shotgun (WGS) entry which is preliminary data.</text>
</comment>
<reference evidence="1 2" key="2">
    <citation type="submission" date="2017-10" db="EMBL/GenBank/DDBJ databases">
        <title>Extensive intraspecific genome diversity in a model arbuscular mycorrhizal fungus.</title>
        <authorList>
            <person name="Chen E.C.H."/>
            <person name="Morin E."/>
            <person name="Baudet D."/>
            <person name="Noel J."/>
            <person name="Ndikumana S."/>
            <person name="Charron P."/>
            <person name="St-Onge C."/>
            <person name="Giorgi J."/>
            <person name="Grigoriev I.V."/>
            <person name="Roux C."/>
            <person name="Martin F.M."/>
            <person name="Corradi N."/>
        </authorList>
    </citation>
    <scope>NUCLEOTIDE SEQUENCE [LARGE SCALE GENOMIC DNA]</scope>
    <source>
        <strain evidence="1 2">C2</strain>
    </source>
</reference>
<dbReference type="AlphaFoldDB" id="A0A2N1M9G0"/>
<evidence type="ECO:0000313" key="1">
    <source>
        <dbReference type="EMBL" id="PKK58259.1"/>
    </source>
</evidence>
<proteinExistence type="predicted"/>
<accession>A0A2N1M9G0</accession>
<evidence type="ECO:0000313" key="2">
    <source>
        <dbReference type="Proteomes" id="UP000233469"/>
    </source>
</evidence>
<organism evidence="1 2">
    <name type="scientific">Rhizophagus irregularis</name>
    <dbReference type="NCBI Taxonomy" id="588596"/>
    <lineage>
        <taxon>Eukaryota</taxon>
        <taxon>Fungi</taxon>
        <taxon>Fungi incertae sedis</taxon>
        <taxon>Mucoromycota</taxon>
        <taxon>Glomeromycotina</taxon>
        <taxon>Glomeromycetes</taxon>
        <taxon>Glomerales</taxon>
        <taxon>Glomeraceae</taxon>
        <taxon>Rhizophagus</taxon>
    </lineage>
</organism>
<dbReference type="VEuPathDB" id="FungiDB:FUN_005332"/>